<evidence type="ECO:0000313" key="3">
    <source>
        <dbReference type="Proteomes" id="UP000297245"/>
    </source>
</evidence>
<keyword evidence="1" id="KW-1133">Transmembrane helix</keyword>
<dbReference type="EMBL" id="ML179683">
    <property type="protein sequence ID" value="THU83156.1"/>
    <property type="molecule type" value="Genomic_DNA"/>
</dbReference>
<keyword evidence="1" id="KW-0472">Membrane</keyword>
<dbReference type="AlphaFoldDB" id="A0A4S8L3P1"/>
<protein>
    <submittedName>
        <fullName evidence="2">Uncharacterized protein</fullName>
    </submittedName>
</protein>
<keyword evidence="3" id="KW-1185">Reference proteome</keyword>
<feature type="transmembrane region" description="Helical" evidence="1">
    <location>
        <begin position="47"/>
        <end position="71"/>
    </location>
</feature>
<keyword evidence="1" id="KW-0812">Transmembrane</keyword>
<feature type="transmembrane region" description="Helical" evidence="1">
    <location>
        <begin position="83"/>
        <end position="109"/>
    </location>
</feature>
<evidence type="ECO:0000313" key="2">
    <source>
        <dbReference type="EMBL" id="THU83156.1"/>
    </source>
</evidence>
<proteinExistence type="predicted"/>
<reference evidence="2 3" key="1">
    <citation type="journal article" date="2019" name="Nat. Ecol. Evol.">
        <title>Megaphylogeny resolves global patterns of mushroom evolution.</title>
        <authorList>
            <person name="Varga T."/>
            <person name="Krizsan K."/>
            <person name="Foldi C."/>
            <person name="Dima B."/>
            <person name="Sanchez-Garcia M."/>
            <person name="Sanchez-Ramirez S."/>
            <person name="Szollosi G.J."/>
            <person name="Szarkandi J.G."/>
            <person name="Papp V."/>
            <person name="Albert L."/>
            <person name="Andreopoulos W."/>
            <person name="Angelini C."/>
            <person name="Antonin V."/>
            <person name="Barry K.W."/>
            <person name="Bougher N.L."/>
            <person name="Buchanan P."/>
            <person name="Buyck B."/>
            <person name="Bense V."/>
            <person name="Catcheside P."/>
            <person name="Chovatia M."/>
            <person name="Cooper J."/>
            <person name="Damon W."/>
            <person name="Desjardin D."/>
            <person name="Finy P."/>
            <person name="Geml J."/>
            <person name="Haridas S."/>
            <person name="Hughes K."/>
            <person name="Justo A."/>
            <person name="Karasinski D."/>
            <person name="Kautmanova I."/>
            <person name="Kiss B."/>
            <person name="Kocsube S."/>
            <person name="Kotiranta H."/>
            <person name="LaButti K.M."/>
            <person name="Lechner B.E."/>
            <person name="Liimatainen K."/>
            <person name="Lipzen A."/>
            <person name="Lukacs Z."/>
            <person name="Mihaltcheva S."/>
            <person name="Morgado L.N."/>
            <person name="Niskanen T."/>
            <person name="Noordeloos M.E."/>
            <person name="Ohm R.A."/>
            <person name="Ortiz-Santana B."/>
            <person name="Ovrebo C."/>
            <person name="Racz N."/>
            <person name="Riley R."/>
            <person name="Savchenko A."/>
            <person name="Shiryaev A."/>
            <person name="Soop K."/>
            <person name="Spirin V."/>
            <person name="Szebenyi C."/>
            <person name="Tomsovsky M."/>
            <person name="Tulloss R.E."/>
            <person name="Uehling J."/>
            <person name="Grigoriev I.V."/>
            <person name="Vagvolgyi C."/>
            <person name="Papp T."/>
            <person name="Martin F.M."/>
            <person name="Miettinen O."/>
            <person name="Hibbett D.S."/>
            <person name="Nagy L.G."/>
        </authorList>
    </citation>
    <scope>NUCLEOTIDE SEQUENCE [LARGE SCALE GENOMIC DNA]</scope>
    <source>
        <strain evidence="2 3">CBS 962.96</strain>
    </source>
</reference>
<gene>
    <name evidence="2" type="ORF">K435DRAFT_434056</name>
</gene>
<accession>A0A4S8L3P1</accession>
<evidence type="ECO:0000256" key="1">
    <source>
        <dbReference type="SAM" id="Phobius"/>
    </source>
</evidence>
<dbReference type="Proteomes" id="UP000297245">
    <property type="component" value="Unassembled WGS sequence"/>
</dbReference>
<name>A0A4S8L3P1_DENBC</name>
<feature type="transmembrane region" description="Helical" evidence="1">
    <location>
        <begin position="115"/>
        <end position="136"/>
    </location>
</feature>
<organism evidence="2 3">
    <name type="scientific">Dendrothele bispora (strain CBS 962.96)</name>
    <dbReference type="NCBI Taxonomy" id="1314807"/>
    <lineage>
        <taxon>Eukaryota</taxon>
        <taxon>Fungi</taxon>
        <taxon>Dikarya</taxon>
        <taxon>Basidiomycota</taxon>
        <taxon>Agaricomycotina</taxon>
        <taxon>Agaricomycetes</taxon>
        <taxon>Agaricomycetidae</taxon>
        <taxon>Agaricales</taxon>
        <taxon>Agaricales incertae sedis</taxon>
        <taxon>Dendrothele</taxon>
    </lineage>
</organism>
<sequence>MLPDRNANVVPGHSDFPLVPAPTPFPLFQTTPLYSCTHSHHAHTHGVNVYICTTVNGHSLSVVVVFGFILFGLSSESEEPLRVLLIPVYLVLLSIWSTVLFLDIWLIIFRAFNRFFLSSIRFWFFSFSFFWFVLLVRDIRLHGLFRSFVFSSLDQFSFSSPSLSLSSFLLHLPKCFLILQVHLFSSLTSLVCVSCGKNKRLTGILSVVCTTNATYLRPPLTTI</sequence>